<feature type="domain" description="Aldehyde ferredoxin oxidoreductase N-terminal" evidence="9">
    <location>
        <begin position="9"/>
        <end position="212"/>
    </location>
</feature>
<keyword evidence="7" id="KW-0411">Iron-sulfur</keyword>
<dbReference type="PANTHER" id="PTHR30038">
    <property type="entry name" value="ALDEHYDE FERREDOXIN OXIDOREDUCTASE"/>
    <property type="match status" value="1"/>
</dbReference>
<evidence type="ECO:0000256" key="7">
    <source>
        <dbReference type="ARBA" id="ARBA00023014"/>
    </source>
</evidence>
<dbReference type="Gene3D" id="1.10.599.10">
    <property type="entry name" value="Aldehyde Ferredoxin Oxidoreductase Protein, subunit A, domain 3"/>
    <property type="match status" value="1"/>
</dbReference>
<dbReference type="GO" id="GO:0009055">
    <property type="term" value="F:electron transfer activity"/>
    <property type="evidence" value="ECO:0007669"/>
    <property type="project" value="InterPro"/>
</dbReference>
<reference evidence="10 11" key="1">
    <citation type="journal article" date="2010" name="Stand. Genomic Sci.">
        <title>Complete genome sequence of Thermosphaera aggregans type strain (M11TL).</title>
        <authorList>
            <person name="Spring S."/>
            <person name="Rachel R."/>
            <person name="Lapidus A."/>
            <person name="Davenport K."/>
            <person name="Tice H."/>
            <person name="Copeland A."/>
            <person name="Cheng J.F."/>
            <person name="Lucas S."/>
            <person name="Chen F."/>
            <person name="Nolan M."/>
            <person name="Bruce D."/>
            <person name="Goodwin L."/>
            <person name="Pitluck S."/>
            <person name="Ivanova N."/>
            <person name="Mavromatis K."/>
            <person name="Ovchinnikova G."/>
            <person name="Pati A."/>
            <person name="Chen A."/>
            <person name="Palaniappan K."/>
            <person name="Land M."/>
            <person name="Hauser L."/>
            <person name="Chang Y.J."/>
            <person name="Jeffries C.C."/>
            <person name="Brettin T."/>
            <person name="Detter J.C."/>
            <person name="Tapia R."/>
            <person name="Han C."/>
            <person name="Heimerl T."/>
            <person name="Weikl F."/>
            <person name="Brambilla E."/>
            <person name="Goker M."/>
            <person name="Bristow J."/>
            <person name="Eisen J.A."/>
            <person name="Markowitz V."/>
            <person name="Hugenholtz P."/>
            <person name="Kyrpides N.C."/>
            <person name="Klenk H.P."/>
        </authorList>
    </citation>
    <scope>NUCLEOTIDE SEQUENCE [LARGE SCALE GENOMIC DNA]</scope>
    <source>
        <strain evidence="11">DSM 11486 / M11TL</strain>
    </source>
</reference>
<organism evidence="10 11">
    <name type="scientific">Thermosphaera aggregans (strain DSM 11486 / M11TL)</name>
    <dbReference type="NCBI Taxonomy" id="633148"/>
    <lineage>
        <taxon>Archaea</taxon>
        <taxon>Thermoproteota</taxon>
        <taxon>Thermoprotei</taxon>
        <taxon>Desulfurococcales</taxon>
        <taxon>Desulfurococcaceae</taxon>
        <taxon>Thermosphaera</taxon>
    </lineage>
</organism>
<evidence type="ECO:0000313" key="10">
    <source>
        <dbReference type="EMBL" id="ADG90400.1"/>
    </source>
</evidence>
<dbReference type="AlphaFoldDB" id="D5TZV0"/>
<dbReference type="SUPFAM" id="SSF56228">
    <property type="entry name" value="Aldehyde ferredoxin oxidoreductase, N-terminal domain"/>
    <property type="match status" value="1"/>
</dbReference>
<dbReference type="EMBL" id="CP001939">
    <property type="protein sequence ID" value="ADG90400.1"/>
    <property type="molecule type" value="Genomic_DNA"/>
</dbReference>
<dbReference type="HOGENOM" id="CLU_020364_1_0_2"/>
<evidence type="ECO:0000256" key="2">
    <source>
        <dbReference type="ARBA" id="ARBA00011032"/>
    </source>
</evidence>
<accession>D5TZV0</accession>
<dbReference type="Proteomes" id="UP000002376">
    <property type="component" value="Chromosome"/>
</dbReference>
<comment type="similarity">
    <text evidence="2">Belongs to the AOR/FOR family.</text>
</comment>
<sequence length="635" mass="69774">MVPVLPYGFNGRWLRVDLSSKSLKIIDVPEELYKEYLGGRGIASYILFKELKPGIDPLGPENKLVFATSVITGTPIPGVNRIVVAAKSPLTGTYGESEAGGFFAPELKYSGFDVVVVEGASEKPVYLWIRDGRAEIRDATHLWGLTTKETVEEIKKELREPFARIGCIGPAGEKLVRFANIMFEHRYAAGRGGMGAVMGSKKLKAIAVKTSGRSVRFYDEKKLVEIVKWFNDNWKNQPGAVSRSQYGTAELVTPLNKDGTLPTLNFRGGSFNDAVKVSGEVLNKTILVSKSGCFACPIRCKPDVKGEKPYETDPSYGGPEYETITSFGPLCGISDLNVIARANQICNAYGVDTISAGVAVAFAMELFERGIITSQETGGLELRFGSTEGMLRLLEMIVKREGFGNVLAEGVKRAAEFIGRGAEKYAMHVKSREIPMHEPRGKVGVGLQYALSPIGADHVQAPHDPSFERITQHLTALGLTRPVNRLALNHEKVRAVYYGMLWWGLEDCLGICKFVFTPHSAGVLTPNHLVEIVNAATGWGVSLWSLMKASERAFNLARAFNVCEGFAGKDDTLPQRFFEGLEFGARKGQRIDKAEFDKAVKLFYEIAGWDEEGKPTPGKLYELGLDYVVEELYKG</sequence>
<keyword evidence="11" id="KW-1185">Reference proteome</keyword>
<dbReference type="GO" id="GO:0051539">
    <property type="term" value="F:4 iron, 4 sulfur cluster binding"/>
    <property type="evidence" value="ECO:0007669"/>
    <property type="project" value="UniProtKB-KW"/>
</dbReference>
<dbReference type="EC" id="1.2.7.5" evidence="10"/>
<comment type="cofactor">
    <cofactor evidence="8">
        <name>tungstopterin</name>
        <dbReference type="ChEBI" id="CHEBI:30402"/>
    </cofactor>
</comment>
<keyword evidence="4" id="KW-0479">Metal-binding</keyword>
<keyword evidence="3" id="KW-0004">4Fe-4S</keyword>
<name>D5TZV0_THEAM</name>
<dbReference type="GO" id="GO:0033726">
    <property type="term" value="F:aldehyde ferredoxin oxidoreductase activity"/>
    <property type="evidence" value="ECO:0007669"/>
    <property type="project" value="UniProtKB-EC"/>
</dbReference>
<reference evidence="11" key="2">
    <citation type="journal article" date="2010" name="Stand. Genomic Sci.">
        <title>Complete genome sequence of Thermosphaera aggregans type strain (M11TLT).</title>
        <authorList>
            <person name="Spring S."/>
            <person name="Rachel R."/>
            <person name="Lapidus A."/>
            <person name="Davenport K."/>
            <person name="Tice H."/>
            <person name="Copeland A."/>
            <person name="Cheng J.-F."/>
            <person name="Lucas S."/>
            <person name="Chen F."/>
            <person name="Nolan M."/>
            <person name="Bruce D."/>
            <person name="Goodwin L."/>
            <person name="Pitluck S."/>
            <person name="Ivanova N."/>
            <person name="Mavromatis K."/>
            <person name="Ovchinnikova G."/>
            <person name="Pati A."/>
            <person name="Chen A."/>
            <person name="Palaniappan K."/>
            <person name="Land M."/>
            <person name="Hauser L."/>
            <person name="Chang Y.-J."/>
            <person name="Jeffries C.C."/>
            <person name="Brettin T."/>
            <person name="Detter J.C."/>
            <person name="Tapia R."/>
            <person name="Han C."/>
            <person name="Heimerl T."/>
            <person name="Weikl F."/>
            <person name="Brambilla E."/>
            <person name="Goker M."/>
            <person name="Bristow J."/>
            <person name="Eisen J.A."/>
            <person name="Markowitz V."/>
            <person name="Hugenholtz P."/>
            <person name="Kyrpides N.C."/>
            <person name="Klenk H.-P."/>
        </authorList>
    </citation>
    <scope>NUCLEOTIDE SEQUENCE [LARGE SCALE GENOMIC DNA]</scope>
    <source>
        <strain evidence="11">DSM 11486 / M11TL</strain>
    </source>
</reference>
<dbReference type="RefSeq" id="WP_013128993.1">
    <property type="nucleotide sequence ID" value="NC_014160.1"/>
</dbReference>
<dbReference type="InterPro" id="IPR036021">
    <property type="entry name" value="Tungsten_al_ferr_oxy-like_C"/>
</dbReference>
<dbReference type="InterPro" id="IPR013984">
    <property type="entry name" value="Ald_Fedxn_OxRdtase_dom2"/>
</dbReference>
<dbReference type="InterPro" id="IPR001203">
    <property type="entry name" value="OxRdtase_Ald_Fedxn_C"/>
</dbReference>
<dbReference type="KEGG" id="tag:Tagg_0120"/>
<dbReference type="SMART" id="SM00790">
    <property type="entry name" value="AFOR_N"/>
    <property type="match status" value="1"/>
</dbReference>
<proteinExistence type="inferred from homology"/>
<dbReference type="Gene3D" id="1.10.569.10">
    <property type="entry name" value="Aldehyde Ferredoxin Oxidoreductase Protein, subunit A, domain 2"/>
    <property type="match status" value="1"/>
</dbReference>
<protein>
    <submittedName>
        <fullName evidence="10">Aldehyde ferredoxin oxidoreductase</fullName>
        <ecNumber evidence="10">1.2.7.5</ecNumber>
    </submittedName>
</protein>
<dbReference type="SUPFAM" id="SSF48310">
    <property type="entry name" value="Aldehyde ferredoxin oxidoreductase, C-terminal domains"/>
    <property type="match status" value="1"/>
</dbReference>
<dbReference type="PANTHER" id="PTHR30038:SF0">
    <property type="entry name" value="TUNGSTEN-CONTAINING ALDEHYDE FERREDOXIN OXIDOREDUCTASE"/>
    <property type="match status" value="1"/>
</dbReference>
<dbReference type="GeneID" id="9165131"/>
<keyword evidence="6" id="KW-0408">Iron</keyword>
<reference key="3">
    <citation type="submission" date="2010-02" db="EMBL/GenBank/DDBJ databases">
        <title>Complete genome sequence of Thermosphaera aggregans type strain (M11TL).</title>
        <authorList>
            <consortium name="US DOE Joint Genome Institute (JGI-PGF)"/>
            <person name="Spring S."/>
            <person name="Lapidus A."/>
            <person name="Munk C."/>
            <person name="Schroeder M."/>
            <person name="Glavina Del Rio T."/>
            <person name="Tice H."/>
            <person name="Copeland A."/>
            <person name="Cheng J.-F."/>
            <person name="Lucas S."/>
            <person name="Chen F."/>
            <person name="Nolan M."/>
            <person name="Bruce D."/>
            <person name="Goodwin L."/>
            <person name="Pitluck S."/>
            <person name="Ivanova N."/>
            <person name="Mavromatis K."/>
            <person name="Ovchinnikova G."/>
            <person name="Pati A."/>
            <person name="Chen A."/>
            <person name="Palaniappan K."/>
            <person name="Land M."/>
            <person name="Hauser L."/>
            <person name="Chang Y.-J."/>
            <person name="Jeffries C.C."/>
            <person name="Brettin T."/>
            <person name="Detter J.C."/>
            <person name="Tapia R."/>
            <person name="Han C."/>
            <person name="Chain P."/>
            <person name="Heimerl T."/>
            <person name="Weik F."/>
            <person name="Goker M."/>
            <person name="Rachel R."/>
            <person name="Bristow J."/>
            <person name="Eisen J.A."/>
            <person name="Markowitz V."/>
            <person name="Hugenholtz P."/>
            <person name="Kyrpides N.C."/>
            <person name="Klenk H.-P."/>
        </authorList>
    </citation>
    <scope>NUCLEOTIDE SEQUENCE</scope>
    <source>
        <strain>DSM 11486</strain>
    </source>
</reference>
<dbReference type="OrthoDB" id="30771at2157"/>
<dbReference type="InterPro" id="IPR051919">
    <property type="entry name" value="W-dependent_AOR"/>
</dbReference>
<keyword evidence="5 10" id="KW-0560">Oxidoreductase</keyword>
<evidence type="ECO:0000256" key="6">
    <source>
        <dbReference type="ARBA" id="ARBA00023004"/>
    </source>
</evidence>
<dbReference type="STRING" id="633148.Tagg_0120"/>
<dbReference type="Gene3D" id="3.60.9.10">
    <property type="entry name" value="Aldehyde ferredoxin oxidoreductase, N-terminal domain"/>
    <property type="match status" value="1"/>
</dbReference>
<evidence type="ECO:0000256" key="1">
    <source>
        <dbReference type="ARBA" id="ARBA00001966"/>
    </source>
</evidence>
<dbReference type="GO" id="GO:0046872">
    <property type="term" value="F:metal ion binding"/>
    <property type="evidence" value="ECO:0007669"/>
    <property type="project" value="UniProtKB-KW"/>
</dbReference>
<dbReference type="eggNOG" id="arCOG00706">
    <property type="taxonomic scope" value="Archaea"/>
</dbReference>
<dbReference type="InterPro" id="IPR013983">
    <property type="entry name" value="Ald_Fedxn_OxRdtase_N"/>
</dbReference>
<dbReference type="InterPro" id="IPR013985">
    <property type="entry name" value="Ald_Fedxn_OxRdtase_dom3"/>
</dbReference>
<evidence type="ECO:0000259" key="9">
    <source>
        <dbReference type="SMART" id="SM00790"/>
    </source>
</evidence>
<dbReference type="InterPro" id="IPR036503">
    <property type="entry name" value="Ald_Fedxn_OxRdtase_N_sf"/>
</dbReference>
<evidence type="ECO:0000256" key="5">
    <source>
        <dbReference type="ARBA" id="ARBA00023002"/>
    </source>
</evidence>
<evidence type="ECO:0000256" key="8">
    <source>
        <dbReference type="ARBA" id="ARBA00049934"/>
    </source>
</evidence>
<comment type="cofactor">
    <cofactor evidence="1">
        <name>[4Fe-4S] cluster</name>
        <dbReference type="ChEBI" id="CHEBI:49883"/>
    </cofactor>
</comment>
<dbReference type="Pfam" id="PF02730">
    <property type="entry name" value="AFOR_N"/>
    <property type="match status" value="1"/>
</dbReference>
<evidence type="ECO:0000256" key="4">
    <source>
        <dbReference type="ARBA" id="ARBA00022723"/>
    </source>
</evidence>
<gene>
    <name evidence="10" type="ordered locus">Tagg_0120</name>
</gene>
<evidence type="ECO:0000313" key="11">
    <source>
        <dbReference type="Proteomes" id="UP000002376"/>
    </source>
</evidence>
<evidence type="ECO:0000256" key="3">
    <source>
        <dbReference type="ARBA" id="ARBA00022485"/>
    </source>
</evidence>
<dbReference type="Pfam" id="PF01314">
    <property type="entry name" value="AFOR_C"/>
    <property type="match status" value="1"/>
</dbReference>